<name>A0A0H3PP49_ECO5C</name>
<comment type="caution">
    <text evidence="1">The sequence shown here is derived from an EMBL/GenBank/DDBJ whole genome shotgun (WGS) entry which is preliminary data.</text>
</comment>
<dbReference type="BioCyc" id="ECOL478008-HMP:G76-484439-MONOMER"/>
<accession>A0A0H3PP49</accession>
<organism evidence="1 2">
    <name type="scientific">Escherichia coli O157:H7 (strain EC869)</name>
    <dbReference type="NCBI Taxonomy" id="478008"/>
    <lineage>
        <taxon>Bacteria</taxon>
        <taxon>Pseudomonadati</taxon>
        <taxon>Pseudomonadota</taxon>
        <taxon>Gammaproteobacteria</taxon>
        <taxon>Enterobacterales</taxon>
        <taxon>Enterobacteriaceae</taxon>
        <taxon>Escherichia</taxon>
    </lineage>
</organism>
<evidence type="ECO:0000313" key="1">
    <source>
        <dbReference type="EMBL" id="EDU90855.1"/>
    </source>
</evidence>
<protein>
    <submittedName>
        <fullName evidence="1">Uncharacterized protein</fullName>
    </submittedName>
</protein>
<proteinExistence type="predicted"/>
<sequence>MARYGAATSRFLSVYENFPAKVRSDLLLCNRLFNNENIKKRKDLTRGILARKCHYQILSHFCSIIARLLLAFLL</sequence>
<dbReference type="Proteomes" id="UP000004641">
    <property type="component" value="Unassembled WGS sequence"/>
</dbReference>
<evidence type="ECO:0000313" key="2">
    <source>
        <dbReference type="Proteomes" id="UP000004641"/>
    </source>
</evidence>
<dbReference type="AlphaFoldDB" id="A0A0H3PP49"/>
<reference evidence="1 2" key="1">
    <citation type="journal article" date="2011" name="Appl. Environ. Microbiol.">
        <title>Genome signatures of Escherichia coli O157:H7 isolates from the bovine host reservoir.</title>
        <authorList>
            <person name="Eppinger M."/>
            <person name="Mammel M.K."/>
            <person name="Leclerc J.E."/>
            <person name="Ravel J."/>
            <person name="Cebula T.A."/>
        </authorList>
    </citation>
    <scope>NUCLEOTIDE SEQUENCE [LARGE SCALE GENOMIC DNA]</scope>
    <source>
        <strain evidence="1 2">EC869</strain>
    </source>
</reference>
<gene>
    <name evidence="1" type="ORF">ECH7EC869_0077</name>
</gene>
<dbReference type="EMBL" id="ABHU01000009">
    <property type="protein sequence ID" value="EDU90855.1"/>
    <property type="molecule type" value="Genomic_DNA"/>
</dbReference>